<evidence type="ECO:0000259" key="3">
    <source>
        <dbReference type="PROSITE" id="PS50011"/>
    </source>
</evidence>
<evidence type="ECO:0000313" key="5">
    <source>
        <dbReference type="Proteomes" id="UP001443914"/>
    </source>
</evidence>
<evidence type="ECO:0000313" key="4">
    <source>
        <dbReference type="EMBL" id="KAK9692194.1"/>
    </source>
</evidence>
<dbReference type="Pfam" id="PF07714">
    <property type="entry name" value="PK_Tyr_Ser-Thr"/>
    <property type="match status" value="1"/>
</dbReference>
<dbReference type="GO" id="GO:0004713">
    <property type="term" value="F:protein tyrosine kinase activity"/>
    <property type="evidence" value="ECO:0007669"/>
    <property type="project" value="InterPro"/>
</dbReference>
<gene>
    <name evidence="4" type="ORF">RND81_09G247400</name>
</gene>
<accession>A0AAW1IQ62</accession>
<sequence length="246" mass="27967">MGQAKSKSKNKKVNKVQQKFESKDEYFTKNGGILLEKQMALSQGQDIGAGQLKILRECEIKEATNNYDPDLILGSFRGGTVYKGTFDDRTVAIKTAQEAVPNPKLVDRFLTDASIGMVTCHSNMVKIYGCCLETCVPMTVYEFYPNKDLYRYLHGEMALQKLLKWRDRLRVAADVAYALSYMHNALSKPLVHRDVMTFRVLLDSSFHANYPTLATLWPLLQARKSKNGQSMELRDTLIQSTLKPER</sequence>
<dbReference type="InterPro" id="IPR045274">
    <property type="entry name" value="WAK-like"/>
</dbReference>
<dbReference type="EMBL" id="JBDFQZ010000009">
    <property type="protein sequence ID" value="KAK9692194.1"/>
    <property type="molecule type" value="Genomic_DNA"/>
</dbReference>
<keyword evidence="5" id="KW-1185">Reference proteome</keyword>
<dbReference type="GO" id="GO:0007166">
    <property type="term" value="P:cell surface receptor signaling pathway"/>
    <property type="evidence" value="ECO:0007669"/>
    <property type="project" value="InterPro"/>
</dbReference>
<dbReference type="GO" id="GO:0005886">
    <property type="term" value="C:plasma membrane"/>
    <property type="evidence" value="ECO:0007669"/>
    <property type="project" value="TreeGrafter"/>
</dbReference>
<dbReference type="InterPro" id="IPR011009">
    <property type="entry name" value="Kinase-like_dom_sf"/>
</dbReference>
<reference evidence="4" key="1">
    <citation type="submission" date="2024-03" db="EMBL/GenBank/DDBJ databases">
        <title>WGS assembly of Saponaria officinalis var. Norfolk2.</title>
        <authorList>
            <person name="Jenkins J."/>
            <person name="Shu S."/>
            <person name="Grimwood J."/>
            <person name="Barry K."/>
            <person name="Goodstein D."/>
            <person name="Schmutz J."/>
            <person name="Leebens-Mack J."/>
            <person name="Osbourn A."/>
        </authorList>
    </citation>
    <scope>NUCLEOTIDE SEQUENCE [LARGE SCALE GENOMIC DNA]</scope>
    <source>
        <strain evidence="4">JIC</strain>
    </source>
</reference>
<dbReference type="PANTHER" id="PTHR27005">
    <property type="entry name" value="WALL-ASSOCIATED RECEPTOR KINASE-LIKE 21"/>
    <property type="match status" value="1"/>
</dbReference>
<protein>
    <recommendedName>
        <fullName evidence="3">Protein kinase domain-containing protein</fullName>
    </recommendedName>
</protein>
<proteinExistence type="predicted"/>
<dbReference type="Gene3D" id="1.10.510.10">
    <property type="entry name" value="Transferase(Phosphotransferase) domain 1"/>
    <property type="match status" value="1"/>
</dbReference>
<comment type="caution">
    <text evidence="4">The sequence shown here is derived from an EMBL/GenBank/DDBJ whole genome shotgun (WGS) entry which is preliminary data.</text>
</comment>
<dbReference type="GO" id="GO:0004674">
    <property type="term" value="F:protein serine/threonine kinase activity"/>
    <property type="evidence" value="ECO:0007669"/>
    <property type="project" value="TreeGrafter"/>
</dbReference>
<keyword evidence="1" id="KW-0547">Nucleotide-binding</keyword>
<dbReference type="AlphaFoldDB" id="A0AAW1IQ62"/>
<keyword evidence="2" id="KW-0067">ATP-binding</keyword>
<dbReference type="InterPro" id="IPR000719">
    <property type="entry name" value="Prot_kinase_dom"/>
</dbReference>
<dbReference type="SUPFAM" id="SSF56112">
    <property type="entry name" value="Protein kinase-like (PK-like)"/>
    <property type="match status" value="1"/>
</dbReference>
<dbReference type="PROSITE" id="PS50011">
    <property type="entry name" value="PROTEIN_KINASE_DOM"/>
    <property type="match status" value="1"/>
</dbReference>
<dbReference type="SMART" id="SM00219">
    <property type="entry name" value="TyrKc"/>
    <property type="match status" value="1"/>
</dbReference>
<feature type="domain" description="Protein kinase" evidence="3">
    <location>
        <begin position="67"/>
        <end position="246"/>
    </location>
</feature>
<name>A0AAW1IQ62_SAPOF</name>
<dbReference type="InterPro" id="IPR020635">
    <property type="entry name" value="Tyr_kinase_cat_dom"/>
</dbReference>
<evidence type="ECO:0000256" key="1">
    <source>
        <dbReference type="ARBA" id="ARBA00022741"/>
    </source>
</evidence>
<dbReference type="Proteomes" id="UP001443914">
    <property type="component" value="Unassembled WGS sequence"/>
</dbReference>
<dbReference type="Gene3D" id="3.30.200.20">
    <property type="entry name" value="Phosphorylase Kinase, domain 1"/>
    <property type="match status" value="1"/>
</dbReference>
<evidence type="ECO:0000256" key="2">
    <source>
        <dbReference type="ARBA" id="ARBA00022840"/>
    </source>
</evidence>
<organism evidence="4 5">
    <name type="scientific">Saponaria officinalis</name>
    <name type="common">Common soapwort</name>
    <name type="synonym">Lychnis saponaria</name>
    <dbReference type="NCBI Taxonomy" id="3572"/>
    <lineage>
        <taxon>Eukaryota</taxon>
        <taxon>Viridiplantae</taxon>
        <taxon>Streptophyta</taxon>
        <taxon>Embryophyta</taxon>
        <taxon>Tracheophyta</taxon>
        <taxon>Spermatophyta</taxon>
        <taxon>Magnoliopsida</taxon>
        <taxon>eudicotyledons</taxon>
        <taxon>Gunneridae</taxon>
        <taxon>Pentapetalae</taxon>
        <taxon>Caryophyllales</taxon>
        <taxon>Caryophyllaceae</taxon>
        <taxon>Caryophylleae</taxon>
        <taxon>Saponaria</taxon>
    </lineage>
</organism>
<dbReference type="InterPro" id="IPR001245">
    <property type="entry name" value="Ser-Thr/Tyr_kinase_cat_dom"/>
</dbReference>
<dbReference type="PANTHER" id="PTHR27005:SF468">
    <property type="entry name" value="OS01G0310500 PROTEIN"/>
    <property type="match status" value="1"/>
</dbReference>
<dbReference type="GO" id="GO:0005524">
    <property type="term" value="F:ATP binding"/>
    <property type="evidence" value="ECO:0007669"/>
    <property type="project" value="UniProtKB-KW"/>
</dbReference>